<evidence type="ECO:0000256" key="4">
    <source>
        <dbReference type="ARBA" id="ARBA00022803"/>
    </source>
</evidence>
<dbReference type="Pfam" id="PF13176">
    <property type="entry name" value="TPR_7"/>
    <property type="match status" value="1"/>
</dbReference>
<protein>
    <recommendedName>
        <fullName evidence="7">Outer dynein arm-docking complex subunit 4</fullName>
    </recommendedName>
    <alternativeName>
        <fullName evidence="8">Tetratricopeptide repeat protein 25</fullName>
    </alternativeName>
</protein>
<accession>A0AAE1EAW5</accession>
<organism evidence="11 12">
    <name type="scientific">Elysia crispata</name>
    <name type="common">lettuce slug</name>
    <dbReference type="NCBI Taxonomy" id="231223"/>
    <lineage>
        <taxon>Eukaryota</taxon>
        <taxon>Metazoa</taxon>
        <taxon>Spiralia</taxon>
        <taxon>Lophotrochozoa</taxon>
        <taxon>Mollusca</taxon>
        <taxon>Gastropoda</taxon>
        <taxon>Heterobranchia</taxon>
        <taxon>Euthyneura</taxon>
        <taxon>Panpulmonata</taxon>
        <taxon>Sacoglossa</taxon>
        <taxon>Placobranchoidea</taxon>
        <taxon>Plakobranchidae</taxon>
        <taxon>Elysia</taxon>
    </lineage>
</organism>
<dbReference type="EMBL" id="JAWDGP010000422">
    <property type="protein sequence ID" value="KAK3800716.1"/>
    <property type="molecule type" value="Genomic_DNA"/>
</dbReference>
<keyword evidence="3" id="KW-0677">Repeat</keyword>
<dbReference type="SUPFAM" id="SSF48452">
    <property type="entry name" value="TPR-like"/>
    <property type="match status" value="2"/>
</dbReference>
<dbReference type="PROSITE" id="PS50005">
    <property type="entry name" value="TPR"/>
    <property type="match status" value="1"/>
</dbReference>
<evidence type="ECO:0000256" key="8">
    <source>
        <dbReference type="ARBA" id="ARBA00034143"/>
    </source>
</evidence>
<evidence type="ECO:0000256" key="5">
    <source>
        <dbReference type="ARBA" id="ARBA00023212"/>
    </source>
</evidence>
<evidence type="ECO:0000256" key="6">
    <source>
        <dbReference type="ARBA" id="ARBA00023273"/>
    </source>
</evidence>
<feature type="compositionally biased region" description="Low complexity" evidence="10">
    <location>
        <begin position="665"/>
        <end position="678"/>
    </location>
</feature>
<dbReference type="Pfam" id="PF13181">
    <property type="entry name" value="TPR_8"/>
    <property type="match status" value="1"/>
</dbReference>
<dbReference type="FunFam" id="1.25.40.10:FF:000795">
    <property type="entry name" value="Tetratricopeptide repeat protein 25"/>
    <property type="match status" value="1"/>
</dbReference>
<dbReference type="SMART" id="SM00028">
    <property type="entry name" value="TPR"/>
    <property type="match status" value="6"/>
</dbReference>
<feature type="region of interest" description="Disordered" evidence="10">
    <location>
        <begin position="248"/>
        <end position="279"/>
    </location>
</feature>
<keyword evidence="2" id="KW-0963">Cytoplasm</keyword>
<evidence type="ECO:0000256" key="2">
    <source>
        <dbReference type="ARBA" id="ARBA00022490"/>
    </source>
</evidence>
<evidence type="ECO:0000256" key="3">
    <source>
        <dbReference type="ARBA" id="ARBA00022737"/>
    </source>
</evidence>
<dbReference type="InterPro" id="IPR019734">
    <property type="entry name" value="TPR_rpt"/>
</dbReference>
<dbReference type="AlphaFoldDB" id="A0AAE1EAW5"/>
<dbReference type="InterPro" id="IPR040111">
    <property type="entry name" value="ODAD4"/>
</dbReference>
<comment type="subcellular location">
    <subcellularLocation>
        <location evidence="1">Cytoplasm</location>
        <location evidence="1">Cytoskeleton</location>
        <location evidence="1">Cilium axoneme</location>
    </subcellularLocation>
</comment>
<keyword evidence="6" id="KW-0966">Cell projection</keyword>
<dbReference type="InterPro" id="IPR011990">
    <property type="entry name" value="TPR-like_helical_dom_sf"/>
</dbReference>
<keyword evidence="5" id="KW-0206">Cytoskeleton</keyword>
<dbReference type="Pfam" id="PF13424">
    <property type="entry name" value="TPR_12"/>
    <property type="match status" value="1"/>
</dbReference>
<dbReference type="Gene3D" id="1.25.40.10">
    <property type="entry name" value="Tetratricopeptide repeat domain"/>
    <property type="match status" value="3"/>
</dbReference>
<evidence type="ECO:0000313" key="12">
    <source>
        <dbReference type="Proteomes" id="UP001283361"/>
    </source>
</evidence>
<feature type="compositionally biased region" description="Polar residues" evidence="10">
    <location>
        <begin position="640"/>
        <end position="661"/>
    </location>
</feature>
<gene>
    <name evidence="11" type="ORF">RRG08_003121</name>
</gene>
<keyword evidence="12" id="KW-1185">Reference proteome</keyword>
<feature type="compositionally biased region" description="Polar residues" evidence="10">
    <location>
        <begin position="593"/>
        <end position="602"/>
    </location>
</feature>
<feature type="compositionally biased region" description="Polar residues" evidence="10">
    <location>
        <begin position="609"/>
        <end position="623"/>
    </location>
</feature>
<dbReference type="PANTHER" id="PTHR23040:SF1">
    <property type="entry name" value="OUTER DYNEIN ARM-DOCKING COMPLEX SUBUNIT 4"/>
    <property type="match status" value="1"/>
</dbReference>
<dbReference type="Proteomes" id="UP001283361">
    <property type="component" value="Unassembled WGS sequence"/>
</dbReference>
<proteinExistence type="predicted"/>
<dbReference type="PANTHER" id="PTHR23040">
    <property type="match status" value="1"/>
</dbReference>
<keyword evidence="4 9" id="KW-0802">TPR repeat</keyword>
<feature type="repeat" description="TPR" evidence="9">
    <location>
        <begin position="17"/>
        <end position="50"/>
    </location>
</feature>
<reference evidence="11" key="1">
    <citation type="journal article" date="2023" name="G3 (Bethesda)">
        <title>A reference genome for the long-term kleptoplast-retaining sea slug Elysia crispata morphotype clarki.</title>
        <authorList>
            <person name="Eastman K.E."/>
            <person name="Pendleton A.L."/>
            <person name="Shaikh M.A."/>
            <person name="Suttiyut T."/>
            <person name="Ogas R."/>
            <person name="Tomko P."/>
            <person name="Gavelis G."/>
            <person name="Widhalm J.R."/>
            <person name="Wisecaver J.H."/>
        </authorList>
    </citation>
    <scope>NUCLEOTIDE SEQUENCE</scope>
    <source>
        <strain evidence="11">ECLA1</strain>
    </source>
</reference>
<dbReference type="GO" id="GO:0005930">
    <property type="term" value="C:axoneme"/>
    <property type="evidence" value="ECO:0007669"/>
    <property type="project" value="UniProtKB-SubCell"/>
</dbReference>
<name>A0AAE1EAW5_9GAST</name>
<sequence length="693" mass="78995">MYGAGADDESEGLPGTYEIYKAEADALFKNGDYRKAIESYTTALTLRADDRISLVCRSKCYLMLGDTNKALQDAEASLAEDKNYHKVRALLADDKNYHKVRALLADDKNYHKVRALLADDKNYYKVRVLLADDKNYYKVRVLLADDKNYYKVRVLLADDKNYYKVRVLLADDKNYHKGMFQKAEALYNQGDFEMALVFYHRGNRLRPELQDFRLGIQKAQEAIQNCVGTPDRVKLNTTGDLSFFKAQEEKKTRRKGAAPMQRPQTVPRRKRAAQRSAGNEKTIRQMLGELYGDRQYLEKLLRETDTNTATGRKINNLAEEGLFYLDTRTDFWQQVKPMYARKYEARLALNRGKAVKASPHEYIMNELEKIDHMITEQNYDAALKRSQRVMILLDGYTESQLANKMTFKANLHSIQGNAYLEMDDHENAAKQHLKDLCIGEEFEIDDAECRALDNLGRVYARSGSFQKAIDVWERKLPRSKTALESTWLCHELGRCYLELDQTQQAKDYGERSLAAAEEAGEDRWQLHALVLISQAEVKAGRLSSSLMTFERAYELSMLLKDAEAQAAINRAIDDVNEKIVMREREGGEDPEETQSTARTSEQAGDESQDLLTAPTTERASEQPNKARPSEIQPEEEPKQTEGNTSKTKETTPLTSPRYTEATSDEPAQATTTTDPADTTPRETTDTEGNNSSY</sequence>
<feature type="region of interest" description="Disordered" evidence="10">
    <location>
        <begin position="583"/>
        <end position="693"/>
    </location>
</feature>
<evidence type="ECO:0000313" key="11">
    <source>
        <dbReference type="EMBL" id="KAK3800716.1"/>
    </source>
</evidence>
<evidence type="ECO:0000256" key="10">
    <source>
        <dbReference type="SAM" id="MobiDB-lite"/>
    </source>
</evidence>
<evidence type="ECO:0000256" key="7">
    <source>
        <dbReference type="ARBA" id="ARBA00034139"/>
    </source>
</evidence>
<evidence type="ECO:0000256" key="1">
    <source>
        <dbReference type="ARBA" id="ARBA00004430"/>
    </source>
</evidence>
<evidence type="ECO:0000256" key="9">
    <source>
        <dbReference type="PROSITE-ProRule" id="PRU00339"/>
    </source>
</evidence>
<comment type="caution">
    <text evidence="11">The sequence shown here is derived from an EMBL/GenBank/DDBJ whole genome shotgun (WGS) entry which is preliminary data.</text>
</comment>